<comment type="subcellular location">
    <subcellularLocation>
        <location evidence="2">Cytoplasm</location>
        <location evidence="2">Cytoskeleton</location>
        <location evidence="2">Spindle</location>
    </subcellularLocation>
    <subcellularLocation>
        <location evidence="1">Nucleus</location>
    </subcellularLocation>
</comment>
<feature type="domain" description="Inner centromere protein ARK-binding" evidence="8">
    <location>
        <begin position="1543"/>
        <end position="1596"/>
    </location>
</feature>
<proteinExistence type="inferred from homology"/>
<gene>
    <name evidence="9" type="ORF">SSX86_006848</name>
</gene>
<evidence type="ECO:0000256" key="2">
    <source>
        <dbReference type="ARBA" id="ARBA00004186"/>
    </source>
</evidence>
<feature type="compositionally biased region" description="Polar residues" evidence="7">
    <location>
        <begin position="1449"/>
        <end position="1465"/>
    </location>
</feature>
<reference evidence="9 10" key="1">
    <citation type="submission" date="2024-04" db="EMBL/GenBank/DDBJ databases">
        <title>The reference genome of an endangered Asteraceae, Deinandra increscens subsp. villosa, native to the Central Coast of California.</title>
        <authorList>
            <person name="Guilliams M."/>
            <person name="Hasenstab-Lehman K."/>
            <person name="Meyer R."/>
            <person name="Mcevoy S."/>
        </authorList>
    </citation>
    <scope>NUCLEOTIDE SEQUENCE [LARGE SCALE GENOMIC DNA]</scope>
    <source>
        <tissue evidence="9">Leaf</tissue>
    </source>
</reference>
<evidence type="ECO:0000256" key="1">
    <source>
        <dbReference type="ARBA" id="ARBA00004123"/>
    </source>
</evidence>
<comment type="similarity">
    <text evidence="3">Belongs to the INCENP family.</text>
</comment>
<keyword evidence="5" id="KW-0206">Cytoskeleton</keyword>
<evidence type="ECO:0000313" key="9">
    <source>
        <dbReference type="EMBL" id="KAK9074251.1"/>
    </source>
</evidence>
<evidence type="ECO:0000256" key="5">
    <source>
        <dbReference type="ARBA" id="ARBA00023212"/>
    </source>
</evidence>
<comment type="caution">
    <text evidence="9">The sequence shown here is derived from an EMBL/GenBank/DDBJ whole genome shotgun (WGS) entry which is preliminary data.</text>
</comment>
<sequence>MTTLEKLFLQIFERKDRIIDQVQQQADSYAQQLASGFLIDGITPPPWLLSPNSNSQSDPNELEKEEIISKLLLHPPRDSTRYSTGSHSLYYRSVADGGNVNKPLSTQKCMETHAPNKDINEPNLTVVHQNNDIVGSLDCVPELDNSDKSPQNEIDARITSIYASPDKSLARIQRSKSRQKALELRSNGKTSAKSRLINENRNPISFSGGSSSKKDFDQVIQDKCPSDIHMSKLNNISGSISMAEEGNGEKGNGRTSHSHRLAKSSSSYEIPSSANEHNKIGPSSDKEELDGGIIMEPIGDSMQQSCHANDVMERVNLPDVCLGSYAGKNSISGKTQGTQSQNNLFCGRITRSRNSRQETSGINKSSKLGTSVSCNPKGEDALSHSVGDLMHELDISNKLSDVVKTSQVLSDINAEMQVICSIEGVLNPVTSSCIGIKESSLGANHQKNAEIVAGKGPIDEPVAMQAVNSGVKLDPVILCMESEGEECCINIKPKQLNFDESEECNLNEIFSSPSKRRKLDGLSGKECYPLKESASSLYHKSSCNSFEQQLSKANVMSSSPETARARSYKNIDESAKDEMKNIGLYMNENPVVEDVEHHSKFSLHDDIDATCEVKLSPKEVENKFDKENTFRKIPFERRSNIVIKVCKPKRKYLLNVDDFGHKGKESVAGIYIPISNINSSFASSLTKQGNNGFEDCLDKEVNKPEVDLDSSISKESEVGTNARLTNMTLSSAKVNTWPLHQQKNAEDQPHCFSDSRDFRVHIQRDAIHCDLEDSSKSKEFEVETDARLTNMTLSSAKVNTWPLHQQKNVEDQPNCFSDSRDFRVHIQRDAIHCDLETSDNDVNLLKDSASRFSSEKVHLTQSDDMKSCNKRVHDEMICDLSEGTESMLEIQAAEEIVTGVDDDDSTEITDMLKRSKPTCTLNLIKTATDDSTYSLEADVGPANSTINGDVAVNDDNNIDIDLPEWASFYGPVPSSQNDVNTMVVSDDITPVYESFIIADEIGNVNMGNNEGGTDFDTLEIPSTTIERASIIEQICKSASMQTPLSQFSSTFPQHQVQGLYGFMTDGILDHMDFGTTLSVDEDSRKHLQTSDTGITKIDSVFPQHQKLGYATPFDWWSKNHYSSPVGKLWERSASSSGSSEIQLSSNPDLTCFPIEEDPCGNEENENAEETHDELEENISPDKVNENPIMVSADMEIERRENDDEMAVENQEPPIESTEVCTKHGNHVSKSSMKYPYRYSSNSVTMEVSVPRTRDKVKHTPKLRHGIKVSRYEEENRNSSIATRASSRGNMSVKSIMKSSMRSGVPRLSQKEAKRNNIVSNITSFIPIVQQKQAAAVCTGKRDIKVKALEAAEAAKRLEQEKENERKVKKEALKLERAIRKENAKERENLKKQEDLKKKEADIAAARKRQREEEERKQLVKRRKLVAETQKNQKLKYDKSRVGKLETQKHVQNAGSKKTSENLRQNRNADENSFKKQDNELKVDKTLANFVQQVSSVPKSHDASNDRGEKDKVTSVHEISPVKVMPVRLTSQENSYDISPYQCSDDENDDEEDDLPTKKFIPSWASKTRVSMVLPLQKKLDPEAIFSVDSFCSMDEVLLPRRLQTK</sequence>
<keyword evidence="6" id="KW-0539">Nucleus</keyword>
<dbReference type="InterPro" id="IPR005635">
    <property type="entry name" value="Inner_centromere_prot_ARK-bd"/>
</dbReference>
<organism evidence="9 10">
    <name type="scientific">Deinandra increscens subsp. villosa</name>
    <dbReference type="NCBI Taxonomy" id="3103831"/>
    <lineage>
        <taxon>Eukaryota</taxon>
        <taxon>Viridiplantae</taxon>
        <taxon>Streptophyta</taxon>
        <taxon>Embryophyta</taxon>
        <taxon>Tracheophyta</taxon>
        <taxon>Spermatophyta</taxon>
        <taxon>Magnoliopsida</taxon>
        <taxon>eudicotyledons</taxon>
        <taxon>Gunneridae</taxon>
        <taxon>Pentapetalae</taxon>
        <taxon>asterids</taxon>
        <taxon>campanulids</taxon>
        <taxon>Asterales</taxon>
        <taxon>Asteraceae</taxon>
        <taxon>Asteroideae</taxon>
        <taxon>Heliantheae alliance</taxon>
        <taxon>Madieae</taxon>
        <taxon>Madiinae</taxon>
        <taxon>Deinandra</taxon>
    </lineage>
</organism>
<feature type="compositionally biased region" description="Acidic residues" evidence="7">
    <location>
        <begin position="1543"/>
        <end position="1553"/>
    </location>
</feature>
<dbReference type="PANTHER" id="PTHR13738">
    <property type="entry name" value="TROPONIN I"/>
    <property type="match status" value="1"/>
</dbReference>
<dbReference type="Proteomes" id="UP001408789">
    <property type="component" value="Unassembled WGS sequence"/>
</dbReference>
<evidence type="ECO:0000256" key="4">
    <source>
        <dbReference type="ARBA" id="ARBA00022490"/>
    </source>
</evidence>
<keyword evidence="10" id="KW-1185">Reference proteome</keyword>
<dbReference type="EMBL" id="JBCNJP010000008">
    <property type="protein sequence ID" value="KAK9074251.1"/>
    <property type="molecule type" value="Genomic_DNA"/>
</dbReference>
<feature type="compositionally biased region" description="Basic and acidic residues" evidence="7">
    <location>
        <begin position="1389"/>
        <end position="1401"/>
    </location>
</feature>
<evidence type="ECO:0000313" key="10">
    <source>
        <dbReference type="Proteomes" id="UP001408789"/>
    </source>
</evidence>
<evidence type="ECO:0000256" key="6">
    <source>
        <dbReference type="ARBA" id="ARBA00023242"/>
    </source>
</evidence>
<feature type="compositionally biased region" description="Basic and acidic residues" evidence="7">
    <location>
        <begin position="1498"/>
        <end position="1513"/>
    </location>
</feature>
<feature type="compositionally biased region" description="Basic and acidic residues" evidence="7">
    <location>
        <begin position="1434"/>
        <end position="1448"/>
    </location>
</feature>
<evidence type="ECO:0000256" key="3">
    <source>
        <dbReference type="ARBA" id="ARBA00010042"/>
    </source>
</evidence>
<feature type="region of interest" description="Disordered" evidence="7">
    <location>
        <begin position="1493"/>
        <end position="1513"/>
    </location>
</feature>
<feature type="region of interest" description="Disordered" evidence="7">
    <location>
        <begin position="1533"/>
        <end position="1558"/>
    </location>
</feature>
<protein>
    <recommendedName>
        <fullName evidence="8">Inner centromere protein ARK-binding domain-containing protein</fullName>
    </recommendedName>
</protein>
<evidence type="ECO:0000259" key="8">
    <source>
        <dbReference type="Pfam" id="PF03941"/>
    </source>
</evidence>
<feature type="region of interest" description="Disordered" evidence="7">
    <location>
        <begin position="176"/>
        <end position="216"/>
    </location>
</feature>
<feature type="region of interest" description="Disordered" evidence="7">
    <location>
        <begin position="350"/>
        <end position="373"/>
    </location>
</feature>
<feature type="compositionally biased region" description="Polar residues" evidence="7">
    <location>
        <begin position="187"/>
        <end position="204"/>
    </location>
</feature>
<feature type="compositionally biased region" description="Basic and acidic residues" evidence="7">
    <location>
        <begin position="1466"/>
        <end position="1479"/>
    </location>
</feature>
<dbReference type="InterPro" id="IPR050875">
    <property type="entry name" value="Troponin_I"/>
</dbReference>
<dbReference type="Pfam" id="PF03941">
    <property type="entry name" value="INCENP_ARK-bind"/>
    <property type="match status" value="1"/>
</dbReference>
<accession>A0AAP0H6X9</accession>
<feature type="region of interest" description="Disordered" evidence="7">
    <location>
        <begin position="241"/>
        <end position="287"/>
    </location>
</feature>
<feature type="region of interest" description="Disordered" evidence="7">
    <location>
        <begin position="1389"/>
        <end position="1479"/>
    </location>
</feature>
<evidence type="ECO:0000256" key="7">
    <source>
        <dbReference type="SAM" id="MobiDB-lite"/>
    </source>
</evidence>
<dbReference type="GO" id="GO:0005819">
    <property type="term" value="C:spindle"/>
    <property type="evidence" value="ECO:0007669"/>
    <property type="project" value="UniProtKB-SubCell"/>
</dbReference>
<feature type="compositionally biased region" description="Polar residues" evidence="7">
    <location>
        <begin position="357"/>
        <end position="373"/>
    </location>
</feature>
<dbReference type="PANTHER" id="PTHR13738:SF1">
    <property type="entry name" value="TROPONIN I"/>
    <property type="match status" value="1"/>
</dbReference>
<keyword evidence="4" id="KW-0963">Cytoplasm</keyword>
<name>A0AAP0H6X9_9ASTR</name>
<dbReference type="GO" id="GO:0005634">
    <property type="term" value="C:nucleus"/>
    <property type="evidence" value="ECO:0007669"/>
    <property type="project" value="UniProtKB-SubCell"/>
</dbReference>